<proteinExistence type="predicted"/>
<name>A0A9J6ESJ4_RHIMP</name>
<comment type="caution">
    <text evidence="1">The sequence shown here is derived from an EMBL/GenBank/DDBJ whole genome shotgun (WGS) entry which is preliminary data.</text>
</comment>
<reference evidence="1" key="1">
    <citation type="journal article" date="2020" name="Cell">
        <title>Large-Scale Comparative Analyses of Tick Genomes Elucidate Their Genetic Diversity and Vector Capacities.</title>
        <authorList>
            <consortium name="Tick Genome and Microbiome Consortium (TIGMIC)"/>
            <person name="Jia N."/>
            <person name="Wang J."/>
            <person name="Shi W."/>
            <person name="Du L."/>
            <person name="Sun Y."/>
            <person name="Zhan W."/>
            <person name="Jiang J.F."/>
            <person name="Wang Q."/>
            <person name="Zhang B."/>
            <person name="Ji P."/>
            <person name="Bell-Sakyi L."/>
            <person name="Cui X.M."/>
            <person name="Yuan T.T."/>
            <person name="Jiang B.G."/>
            <person name="Yang W.F."/>
            <person name="Lam T.T."/>
            <person name="Chang Q.C."/>
            <person name="Ding S.J."/>
            <person name="Wang X.J."/>
            <person name="Zhu J.G."/>
            <person name="Ruan X.D."/>
            <person name="Zhao L."/>
            <person name="Wei J.T."/>
            <person name="Ye R.Z."/>
            <person name="Que T.C."/>
            <person name="Du C.H."/>
            <person name="Zhou Y.H."/>
            <person name="Cheng J.X."/>
            <person name="Dai P.F."/>
            <person name="Guo W.B."/>
            <person name="Han X.H."/>
            <person name="Huang E.J."/>
            <person name="Li L.F."/>
            <person name="Wei W."/>
            <person name="Gao Y.C."/>
            <person name="Liu J.Z."/>
            <person name="Shao H.Z."/>
            <person name="Wang X."/>
            <person name="Wang C.C."/>
            <person name="Yang T.C."/>
            <person name="Huo Q.B."/>
            <person name="Li W."/>
            <person name="Chen H.Y."/>
            <person name="Chen S.E."/>
            <person name="Zhou L.G."/>
            <person name="Ni X.B."/>
            <person name="Tian J.H."/>
            <person name="Sheng Y."/>
            <person name="Liu T."/>
            <person name="Pan Y.S."/>
            <person name="Xia L.Y."/>
            <person name="Li J."/>
            <person name="Zhao F."/>
            <person name="Cao W.C."/>
        </authorList>
    </citation>
    <scope>NUCLEOTIDE SEQUENCE</scope>
    <source>
        <strain evidence="1">Rmic-2018</strain>
    </source>
</reference>
<dbReference type="Proteomes" id="UP000821866">
    <property type="component" value="Chromosome 10"/>
</dbReference>
<dbReference type="VEuPathDB" id="VectorBase:LOC119185055"/>
<dbReference type="VEuPathDB" id="VectorBase:LOC119181381"/>
<dbReference type="AlphaFoldDB" id="A0A9J6ESJ4"/>
<dbReference type="EMBL" id="JABSTU010000002">
    <property type="protein sequence ID" value="KAH8037385.1"/>
    <property type="molecule type" value="Genomic_DNA"/>
</dbReference>
<gene>
    <name evidence="1" type="ORF">HPB51_009940</name>
</gene>
<dbReference type="PANTHER" id="PTHR21301:SF10">
    <property type="entry name" value="REVERSE TRANSCRIPTASE DOMAIN-CONTAINING PROTEIN"/>
    <property type="match status" value="1"/>
</dbReference>
<sequence length="640" mass="72215">MATPSSGHVKRICRIMKSELWRQVRLLYDWIRVLCCASDAAWIVEEKMRTFRRIATQNTEFLWQGILPFLPRKARKATTKPCSLVLLDGASVPEGVAAVLQKGPKYSVPPTIQAHDLLALNRKLAYKAGDDSERCLLDGVDSIMKTARKRDLLPKDSTRHVVSYFERNNLRLLQGDKEGGFVVMSATMYKEKATEALSKNFVQGAQVHVLIGQIATAICRARCYSYYLRNGLVPPEIVAFFGMATPSSGHVKRICRIMKSELWRQVRLLYDWIRVLCCASDAAWIVEEKMRTFRRIATQNTEFLWQGILPFLPRKARKATTKPCSLVLLDGASVPEGVAAVLQKGPKYSVPPTIQAHDLLALNRKLAYKAGDDSERCLLDGVDSIMKTARKRDLLPKDSTRHVVSYFERNNLRLLQGDKEGGFVVMSATMYKEKATEALSKNFVQVSSKTCRVKTKAIAMCNGMQLPRLASDIRKCKKGTLDVFFVVKTHKPHMPFRCIVSERGTWLQQVSSFLFDHLRGLELRDPFLTKNSTDVIAFLKKKQKEIGFLFSIDVEDLFYSVPHTELFKSVRECIECNGTVAFQNSVGISVDKFMSLLEFYLRATVVSFDSGLFVQKKGICIGSCVAPVLCNIFYLPLTGI</sequence>
<dbReference type="PANTHER" id="PTHR21301">
    <property type="entry name" value="REVERSE TRANSCRIPTASE"/>
    <property type="match status" value="1"/>
</dbReference>
<keyword evidence="2" id="KW-1185">Reference proteome</keyword>
<protein>
    <recommendedName>
        <fullName evidence="3">Tick transposon</fullName>
    </recommendedName>
</protein>
<evidence type="ECO:0008006" key="3">
    <source>
        <dbReference type="Google" id="ProtNLM"/>
    </source>
</evidence>
<accession>A0A9J6ESJ4</accession>
<evidence type="ECO:0000313" key="1">
    <source>
        <dbReference type="EMBL" id="KAH8037385.1"/>
    </source>
</evidence>
<reference evidence="1" key="2">
    <citation type="submission" date="2021-09" db="EMBL/GenBank/DDBJ databases">
        <authorList>
            <person name="Jia N."/>
            <person name="Wang J."/>
            <person name="Shi W."/>
            <person name="Du L."/>
            <person name="Sun Y."/>
            <person name="Zhan W."/>
            <person name="Jiang J."/>
            <person name="Wang Q."/>
            <person name="Zhang B."/>
            <person name="Ji P."/>
            <person name="Sakyi L.B."/>
            <person name="Cui X."/>
            <person name="Yuan T."/>
            <person name="Jiang B."/>
            <person name="Yang W."/>
            <person name="Lam T.T.-Y."/>
            <person name="Chang Q."/>
            <person name="Ding S."/>
            <person name="Wang X."/>
            <person name="Zhu J."/>
            <person name="Ruan X."/>
            <person name="Zhao L."/>
            <person name="Wei J."/>
            <person name="Que T."/>
            <person name="Du C."/>
            <person name="Cheng J."/>
            <person name="Dai P."/>
            <person name="Han X."/>
            <person name="Huang E."/>
            <person name="Gao Y."/>
            <person name="Liu J."/>
            <person name="Shao H."/>
            <person name="Ye R."/>
            <person name="Li L."/>
            <person name="Wei W."/>
            <person name="Wang X."/>
            <person name="Wang C."/>
            <person name="Huo Q."/>
            <person name="Li W."/>
            <person name="Guo W."/>
            <person name="Chen H."/>
            <person name="Chen S."/>
            <person name="Zhou L."/>
            <person name="Zhou L."/>
            <person name="Ni X."/>
            <person name="Tian J."/>
            <person name="Zhou Y."/>
            <person name="Sheng Y."/>
            <person name="Liu T."/>
            <person name="Pan Y."/>
            <person name="Xia L."/>
            <person name="Li J."/>
            <person name="Zhao F."/>
            <person name="Cao W."/>
        </authorList>
    </citation>
    <scope>NUCLEOTIDE SEQUENCE</scope>
    <source>
        <strain evidence="1">Rmic-2018</strain>
        <tissue evidence="1">Larvae</tissue>
    </source>
</reference>
<evidence type="ECO:0000313" key="2">
    <source>
        <dbReference type="Proteomes" id="UP000821866"/>
    </source>
</evidence>
<organism evidence="1 2">
    <name type="scientific">Rhipicephalus microplus</name>
    <name type="common">Cattle tick</name>
    <name type="synonym">Boophilus microplus</name>
    <dbReference type="NCBI Taxonomy" id="6941"/>
    <lineage>
        <taxon>Eukaryota</taxon>
        <taxon>Metazoa</taxon>
        <taxon>Ecdysozoa</taxon>
        <taxon>Arthropoda</taxon>
        <taxon>Chelicerata</taxon>
        <taxon>Arachnida</taxon>
        <taxon>Acari</taxon>
        <taxon>Parasitiformes</taxon>
        <taxon>Ixodida</taxon>
        <taxon>Ixodoidea</taxon>
        <taxon>Ixodidae</taxon>
        <taxon>Rhipicephalinae</taxon>
        <taxon>Rhipicephalus</taxon>
        <taxon>Boophilus</taxon>
    </lineage>
</organism>